<name>A0A0F9JUF6_9ZZZZ</name>
<dbReference type="AlphaFoldDB" id="A0A0F9JUF6"/>
<dbReference type="EMBL" id="LAZR01010596">
    <property type="protein sequence ID" value="KKM66121.1"/>
    <property type="molecule type" value="Genomic_DNA"/>
</dbReference>
<reference evidence="1" key="1">
    <citation type="journal article" date="2015" name="Nature">
        <title>Complex archaea that bridge the gap between prokaryotes and eukaryotes.</title>
        <authorList>
            <person name="Spang A."/>
            <person name="Saw J.H."/>
            <person name="Jorgensen S.L."/>
            <person name="Zaremba-Niedzwiedzka K."/>
            <person name="Martijn J."/>
            <person name="Lind A.E."/>
            <person name="van Eijk R."/>
            <person name="Schleper C."/>
            <person name="Guy L."/>
            <person name="Ettema T.J."/>
        </authorList>
    </citation>
    <scope>NUCLEOTIDE SEQUENCE</scope>
</reference>
<comment type="caution">
    <text evidence="1">The sequence shown here is derived from an EMBL/GenBank/DDBJ whole genome shotgun (WGS) entry which is preliminary data.</text>
</comment>
<gene>
    <name evidence="1" type="ORF">LCGC14_1484390</name>
</gene>
<evidence type="ECO:0000313" key="1">
    <source>
        <dbReference type="EMBL" id="KKM66121.1"/>
    </source>
</evidence>
<protein>
    <submittedName>
        <fullName evidence="1">Uncharacterized protein</fullName>
    </submittedName>
</protein>
<organism evidence="1">
    <name type="scientific">marine sediment metagenome</name>
    <dbReference type="NCBI Taxonomy" id="412755"/>
    <lineage>
        <taxon>unclassified sequences</taxon>
        <taxon>metagenomes</taxon>
        <taxon>ecological metagenomes</taxon>
    </lineage>
</organism>
<sequence>MNDIDDPDCKHIDTEHKSKWNLPLCKCEKVKNVDCWHSNFGAPDCDYYEENK</sequence>
<proteinExistence type="predicted"/>
<accession>A0A0F9JUF6</accession>